<gene>
    <name evidence="2" type="ORF">TBK1r_73180</name>
</gene>
<dbReference type="InterPro" id="IPR043519">
    <property type="entry name" value="NT_sf"/>
</dbReference>
<keyword evidence="3" id="KW-1185">Reference proteome</keyword>
<evidence type="ECO:0000313" key="2">
    <source>
        <dbReference type="EMBL" id="QDV88286.1"/>
    </source>
</evidence>
<dbReference type="Proteomes" id="UP000318081">
    <property type="component" value="Chromosome"/>
</dbReference>
<dbReference type="EMBL" id="CP036432">
    <property type="protein sequence ID" value="QDV88286.1"/>
    <property type="molecule type" value="Genomic_DNA"/>
</dbReference>
<evidence type="ECO:0000259" key="1">
    <source>
        <dbReference type="Pfam" id="PF19502"/>
    </source>
</evidence>
<protein>
    <recommendedName>
        <fullName evidence="1">DUF6036 domain-containing protein</fullName>
    </recommendedName>
</protein>
<dbReference type="InterPro" id="IPR045792">
    <property type="entry name" value="DUF6036"/>
</dbReference>
<sequence>MPPTAVIDTLAILWPEIAKSEIPAAIAGGLALSFWGSVRSTQDIDISMLQSDLDQISPLLSRLGFQQQRPSGKRLGLFELTQWEYQPADFFVTVEIDLLVGDSEYYENVLENATDATVEGVDAPVRVISREDLIIHKLFANRLIDQADVQELFALHNTEIHREYLYRWGQILGIRTELDAAVAWFESQ</sequence>
<proteinExistence type="predicted"/>
<accession>A0ABX5Y2P6</accession>
<organism evidence="2 3">
    <name type="scientific">Stieleria magnilauensis</name>
    <dbReference type="NCBI Taxonomy" id="2527963"/>
    <lineage>
        <taxon>Bacteria</taxon>
        <taxon>Pseudomonadati</taxon>
        <taxon>Planctomycetota</taxon>
        <taxon>Planctomycetia</taxon>
        <taxon>Pirellulales</taxon>
        <taxon>Pirellulaceae</taxon>
        <taxon>Stieleria</taxon>
    </lineage>
</organism>
<dbReference type="SUPFAM" id="SSF81301">
    <property type="entry name" value="Nucleotidyltransferase"/>
    <property type="match status" value="1"/>
</dbReference>
<dbReference type="Gene3D" id="3.30.460.40">
    <property type="match status" value="1"/>
</dbReference>
<dbReference type="RefSeq" id="WP_145220483.1">
    <property type="nucleotide sequence ID" value="NZ_CP036432.1"/>
</dbReference>
<reference evidence="2 3" key="1">
    <citation type="submission" date="2019-02" db="EMBL/GenBank/DDBJ databases">
        <title>Deep-cultivation of Planctomycetes and their phenomic and genomic characterization uncovers novel biology.</title>
        <authorList>
            <person name="Wiegand S."/>
            <person name="Jogler M."/>
            <person name="Boedeker C."/>
            <person name="Pinto D."/>
            <person name="Vollmers J."/>
            <person name="Rivas-Marin E."/>
            <person name="Kohn T."/>
            <person name="Peeters S.H."/>
            <person name="Heuer A."/>
            <person name="Rast P."/>
            <person name="Oberbeckmann S."/>
            <person name="Bunk B."/>
            <person name="Jeske O."/>
            <person name="Meyerdierks A."/>
            <person name="Storesund J.E."/>
            <person name="Kallscheuer N."/>
            <person name="Luecker S."/>
            <person name="Lage O.M."/>
            <person name="Pohl T."/>
            <person name="Merkel B.J."/>
            <person name="Hornburger P."/>
            <person name="Mueller R.-W."/>
            <person name="Bruemmer F."/>
            <person name="Labrenz M."/>
            <person name="Spormann A.M."/>
            <person name="Op den Camp H."/>
            <person name="Overmann J."/>
            <person name="Amann R."/>
            <person name="Jetten M.S.M."/>
            <person name="Mascher T."/>
            <person name="Medema M.H."/>
            <person name="Devos D.P."/>
            <person name="Kaster A.-K."/>
            <person name="Ovreas L."/>
            <person name="Rohde M."/>
            <person name="Galperin M.Y."/>
            <person name="Jogler C."/>
        </authorList>
    </citation>
    <scope>NUCLEOTIDE SEQUENCE [LARGE SCALE GENOMIC DNA]</scope>
    <source>
        <strain evidence="2 3">TBK1r</strain>
    </source>
</reference>
<evidence type="ECO:0000313" key="3">
    <source>
        <dbReference type="Proteomes" id="UP000318081"/>
    </source>
</evidence>
<feature type="domain" description="DUF6036" evidence="1">
    <location>
        <begin position="24"/>
        <end position="152"/>
    </location>
</feature>
<dbReference type="Pfam" id="PF19502">
    <property type="entry name" value="DUF6036"/>
    <property type="match status" value="1"/>
</dbReference>
<name>A0ABX5Y2P6_9BACT</name>